<dbReference type="EMBL" id="CAMPGE010024986">
    <property type="protein sequence ID" value="CAI2382791.1"/>
    <property type="molecule type" value="Genomic_DNA"/>
</dbReference>
<dbReference type="Proteomes" id="UP001295684">
    <property type="component" value="Unassembled WGS sequence"/>
</dbReference>
<protein>
    <submittedName>
        <fullName evidence="1">Uncharacterized protein</fullName>
    </submittedName>
</protein>
<reference evidence="1" key="1">
    <citation type="submission" date="2023-07" db="EMBL/GenBank/DDBJ databases">
        <authorList>
            <consortium name="AG Swart"/>
            <person name="Singh M."/>
            <person name="Singh A."/>
            <person name="Seah K."/>
            <person name="Emmerich C."/>
        </authorList>
    </citation>
    <scope>NUCLEOTIDE SEQUENCE</scope>
    <source>
        <strain evidence="1">DP1</strain>
    </source>
</reference>
<name>A0AAD2D7V1_EUPCR</name>
<keyword evidence="2" id="KW-1185">Reference proteome</keyword>
<gene>
    <name evidence="1" type="ORF">ECRASSUSDP1_LOCUS24277</name>
</gene>
<evidence type="ECO:0000313" key="1">
    <source>
        <dbReference type="EMBL" id="CAI2382791.1"/>
    </source>
</evidence>
<sequence length="95" mass="10716">MPVPVSLTLNSTKLEPSKVFVRAASILMKPLNVSLELFKTRFNKIFIILLQWELALHSWSSSSHSRPSLLLCFITGLPTTSGLHRTVLKHCTKRT</sequence>
<evidence type="ECO:0000313" key="2">
    <source>
        <dbReference type="Proteomes" id="UP001295684"/>
    </source>
</evidence>
<comment type="caution">
    <text evidence="1">The sequence shown here is derived from an EMBL/GenBank/DDBJ whole genome shotgun (WGS) entry which is preliminary data.</text>
</comment>
<accession>A0AAD2D7V1</accession>
<dbReference type="AlphaFoldDB" id="A0AAD2D7V1"/>
<proteinExistence type="predicted"/>
<organism evidence="1 2">
    <name type="scientific">Euplotes crassus</name>
    <dbReference type="NCBI Taxonomy" id="5936"/>
    <lineage>
        <taxon>Eukaryota</taxon>
        <taxon>Sar</taxon>
        <taxon>Alveolata</taxon>
        <taxon>Ciliophora</taxon>
        <taxon>Intramacronucleata</taxon>
        <taxon>Spirotrichea</taxon>
        <taxon>Hypotrichia</taxon>
        <taxon>Euplotida</taxon>
        <taxon>Euplotidae</taxon>
        <taxon>Moneuplotes</taxon>
    </lineage>
</organism>